<dbReference type="EMBL" id="BARV01009458">
    <property type="protein sequence ID" value="GAI16298.1"/>
    <property type="molecule type" value="Genomic_DNA"/>
</dbReference>
<comment type="caution">
    <text evidence="2">The sequence shown here is derived from an EMBL/GenBank/DDBJ whole genome shotgun (WGS) entry which is preliminary data.</text>
</comment>
<proteinExistence type="predicted"/>
<organism evidence="2">
    <name type="scientific">marine sediment metagenome</name>
    <dbReference type="NCBI Taxonomy" id="412755"/>
    <lineage>
        <taxon>unclassified sequences</taxon>
        <taxon>metagenomes</taxon>
        <taxon>ecological metagenomes</taxon>
    </lineage>
</organism>
<feature type="domain" description="ACT" evidence="1">
    <location>
        <begin position="131"/>
        <end position="197"/>
    </location>
</feature>
<dbReference type="SUPFAM" id="SSF55021">
    <property type="entry name" value="ACT-like"/>
    <property type="match status" value="1"/>
</dbReference>
<dbReference type="InterPro" id="IPR002912">
    <property type="entry name" value="ACT_dom"/>
</dbReference>
<reference evidence="2" key="1">
    <citation type="journal article" date="2014" name="Front. Microbiol.">
        <title>High frequency of phylogenetically diverse reductive dehalogenase-homologous genes in deep subseafloor sedimentary metagenomes.</title>
        <authorList>
            <person name="Kawai M."/>
            <person name="Futagami T."/>
            <person name="Toyoda A."/>
            <person name="Takaki Y."/>
            <person name="Nishi S."/>
            <person name="Hori S."/>
            <person name="Arai W."/>
            <person name="Tsubouchi T."/>
            <person name="Morono Y."/>
            <person name="Uchiyama I."/>
            <person name="Ito T."/>
            <person name="Fujiyama A."/>
            <person name="Inagaki F."/>
            <person name="Takami H."/>
        </authorList>
    </citation>
    <scope>NUCLEOTIDE SEQUENCE</scope>
    <source>
        <strain evidence="2">Expedition CK06-06</strain>
    </source>
</reference>
<evidence type="ECO:0000313" key="2">
    <source>
        <dbReference type="EMBL" id="GAI16298.1"/>
    </source>
</evidence>
<protein>
    <recommendedName>
        <fullName evidence="1">ACT domain-containing protein</fullName>
    </recommendedName>
</protein>
<sequence length="198" mass="22340">ELRRLGIKLSEREEIAKLFKYDNLDDFLTAIGYGGITIHQIAVKLAAHQEQPRAVTEVTPPKQPVSAITVLGVGDMLTQLAQCCRPVPGDKIIGYVTRSRGVTIHRQDCYNVIHEDEKERLIKVEWGQSDSLYPVSIQVEAWERLGLIRDISAMVTEEKVNFTTMNLTNHDDHTLSLYFVLETRGLAQLSRLLAKLEG</sequence>
<dbReference type="CDD" id="cd04876">
    <property type="entry name" value="ACT_RelA-SpoT"/>
    <property type="match status" value="1"/>
</dbReference>
<evidence type="ECO:0000259" key="1">
    <source>
        <dbReference type="Pfam" id="PF13291"/>
    </source>
</evidence>
<dbReference type="InterPro" id="IPR045865">
    <property type="entry name" value="ACT-like_dom_sf"/>
</dbReference>
<name>X1LB20_9ZZZZ</name>
<feature type="non-terminal residue" evidence="2">
    <location>
        <position position="1"/>
    </location>
</feature>
<dbReference type="Gene3D" id="3.30.70.260">
    <property type="match status" value="1"/>
</dbReference>
<dbReference type="Pfam" id="PF13291">
    <property type="entry name" value="ACT_4"/>
    <property type="match status" value="1"/>
</dbReference>
<accession>X1LB20</accession>
<gene>
    <name evidence="2" type="ORF">S06H3_18651</name>
</gene>
<dbReference type="AlphaFoldDB" id="X1LB20"/>